<sequence length="262" mass="30174">MITGGISIIDIYFIKDDAIVDSEVILKVIKDELNREDFKLIQITLKEFKSLDVLNSQNLVFYSLKDKKRLRKLESFCMEKDIVHFDTFKILKYGFKKLFEKSKANSFKKMDEKYFKRIEAMEFAVKYDDGKISRGILEADLLIVGLSRTSKTPLSIYLANKSGLKIINIPLVPEVPIPKEVFQATQVIGLTISIDKLNKIREQRLKTMKAEERASSYASFGRILEELDYSDKIMKKLQCPVIDVSEKAIEETAEIILKLIKA</sequence>
<evidence type="ECO:0000256" key="4">
    <source>
        <dbReference type="ARBA" id="ARBA00022777"/>
    </source>
</evidence>
<dbReference type="Proteomes" id="UP000263486">
    <property type="component" value="Unassembled WGS sequence"/>
</dbReference>
<gene>
    <name evidence="5" type="ORF">DYH56_13075</name>
</gene>
<evidence type="ECO:0000256" key="2">
    <source>
        <dbReference type="ARBA" id="ARBA00022679"/>
    </source>
</evidence>
<evidence type="ECO:0000313" key="6">
    <source>
        <dbReference type="Proteomes" id="UP000263486"/>
    </source>
</evidence>
<dbReference type="EMBL" id="QUAJ01000029">
    <property type="protein sequence ID" value="REI39884.1"/>
    <property type="molecule type" value="Genomic_DNA"/>
</dbReference>
<name>A0ABX9KF28_9FUSO</name>
<evidence type="ECO:0000256" key="1">
    <source>
        <dbReference type="ARBA" id="ARBA00022527"/>
    </source>
</evidence>
<keyword evidence="1" id="KW-0723">Serine/threonine-protein kinase</keyword>
<proteinExistence type="predicted"/>
<comment type="caution">
    <text evidence="5">The sequence shown here is derived from an EMBL/GenBank/DDBJ whole genome shotgun (WGS) entry which is preliminary data.</text>
</comment>
<organism evidence="5 6">
    <name type="scientific">Psychrilyobacter piezotolerans</name>
    <dbReference type="NCBI Taxonomy" id="2293438"/>
    <lineage>
        <taxon>Bacteria</taxon>
        <taxon>Fusobacteriati</taxon>
        <taxon>Fusobacteriota</taxon>
        <taxon>Fusobacteriia</taxon>
        <taxon>Fusobacteriales</taxon>
        <taxon>Fusobacteriaceae</taxon>
        <taxon>Psychrilyobacter</taxon>
    </lineage>
</organism>
<evidence type="ECO:0000256" key="3">
    <source>
        <dbReference type="ARBA" id="ARBA00022741"/>
    </source>
</evidence>
<keyword evidence="2" id="KW-0808">Transferase</keyword>
<keyword evidence="4" id="KW-0418">Kinase</keyword>
<dbReference type="PANTHER" id="PTHR31756">
    <property type="entry name" value="PYRUVATE, PHOSPHATE DIKINASE REGULATORY PROTEIN 1, CHLOROPLASTIC"/>
    <property type="match status" value="1"/>
</dbReference>
<keyword evidence="6" id="KW-1185">Reference proteome</keyword>
<dbReference type="Pfam" id="PF03618">
    <property type="entry name" value="Kinase-PPPase"/>
    <property type="match status" value="1"/>
</dbReference>
<keyword evidence="3" id="KW-0547">Nucleotide-binding</keyword>
<accession>A0ABX9KF28</accession>
<dbReference type="PANTHER" id="PTHR31756:SF3">
    <property type="entry name" value="PYRUVATE, PHOSPHATE DIKINASE REGULATORY PROTEIN 1, CHLOROPLASTIC"/>
    <property type="match status" value="1"/>
</dbReference>
<reference evidence="5 6" key="1">
    <citation type="submission" date="2018-08" db="EMBL/GenBank/DDBJ databases">
        <title>Draft genome sequence of Psychrilyobacter sp. strain SD5 isolated from Black Sea water.</title>
        <authorList>
            <person name="Yadav S."/>
            <person name="Villanueva L."/>
            <person name="Damste J.S.S."/>
        </authorList>
    </citation>
    <scope>NUCLEOTIDE SEQUENCE [LARGE SCALE GENOMIC DNA]</scope>
    <source>
        <strain evidence="5 6">SD5</strain>
    </source>
</reference>
<protein>
    <submittedName>
        <fullName evidence="5">Phosphoenolpyruvate synthase regulatory protein</fullName>
    </submittedName>
</protein>
<evidence type="ECO:0000313" key="5">
    <source>
        <dbReference type="EMBL" id="REI39884.1"/>
    </source>
</evidence>
<dbReference type="InterPro" id="IPR005177">
    <property type="entry name" value="Kinase-pyrophosphorylase"/>
</dbReference>